<gene>
    <name evidence="3" type="primary">hxlB</name>
    <name evidence="3" type="ORF">ACFSCS_10330</name>
</gene>
<dbReference type="PROSITE" id="PS51464">
    <property type="entry name" value="SIS"/>
    <property type="match status" value="1"/>
</dbReference>
<evidence type="ECO:0000259" key="2">
    <source>
        <dbReference type="PROSITE" id="PS51464"/>
    </source>
</evidence>
<dbReference type="InterPro" id="IPR017552">
    <property type="entry name" value="PHI/rmpB"/>
</dbReference>
<dbReference type="RefSeq" id="WP_343873754.1">
    <property type="nucleotide sequence ID" value="NZ_BAAAIX010000020.1"/>
</dbReference>
<dbReference type="PANTHER" id="PTHR43443:SF1">
    <property type="entry name" value="3-HEXULOSE-6-PHOSPHATE ISOMERASE"/>
    <property type="match status" value="1"/>
</dbReference>
<dbReference type="InterPro" id="IPR001347">
    <property type="entry name" value="SIS_dom"/>
</dbReference>
<keyword evidence="3" id="KW-0413">Isomerase</keyword>
<dbReference type="EC" id="5.3.1.27" evidence="3"/>
<dbReference type="PANTHER" id="PTHR43443">
    <property type="entry name" value="3-HEXULOSE-6-PHOSPHATE ISOMERASE"/>
    <property type="match status" value="1"/>
</dbReference>
<dbReference type="Proteomes" id="UP001597326">
    <property type="component" value="Unassembled WGS sequence"/>
</dbReference>
<reference evidence="4" key="1">
    <citation type="journal article" date="2019" name="Int. J. Syst. Evol. Microbiol.">
        <title>The Global Catalogue of Microorganisms (GCM) 10K type strain sequencing project: providing services to taxonomists for standard genome sequencing and annotation.</title>
        <authorList>
            <consortium name="The Broad Institute Genomics Platform"/>
            <consortium name="The Broad Institute Genome Sequencing Center for Infectious Disease"/>
            <person name="Wu L."/>
            <person name="Ma J."/>
        </authorList>
    </citation>
    <scope>NUCLEOTIDE SEQUENCE [LARGE SCALE GENOMIC DNA]</scope>
    <source>
        <strain evidence="4">CAIM 431</strain>
    </source>
</reference>
<name>A0ABW4RWX1_9ACTN</name>
<dbReference type="EMBL" id="JBHUFZ010000023">
    <property type="protein sequence ID" value="MFD1890570.1"/>
    <property type="molecule type" value="Genomic_DNA"/>
</dbReference>
<accession>A0ABW4RWX1</accession>
<dbReference type="SUPFAM" id="SSF53697">
    <property type="entry name" value="SIS domain"/>
    <property type="match status" value="1"/>
</dbReference>
<evidence type="ECO:0000313" key="4">
    <source>
        <dbReference type="Proteomes" id="UP001597326"/>
    </source>
</evidence>
<dbReference type="CDD" id="cd05005">
    <property type="entry name" value="SIS_PHI"/>
    <property type="match status" value="1"/>
</dbReference>
<comment type="similarity">
    <text evidence="1">Belongs to the SIS family. PHI subfamily.</text>
</comment>
<comment type="caution">
    <text evidence="3">The sequence shown here is derived from an EMBL/GenBank/DDBJ whole genome shotgun (WGS) entry which is preliminary data.</text>
</comment>
<keyword evidence="4" id="KW-1185">Reference proteome</keyword>
<sequence length="173" mass="17574">MTRLTDLAEALAQDASRVDPTTMQALEEAVARAPRVFVTGAGRSGLVAAMFANRLMHLGRPVHLVGEVTCPAIGPDDLLLAVSRSGNTAGVLAAARGSSELGAAVACLTAVADSPLAQLAGPTLVLPAPSLAQPLGSGFEQLCFLVLEAVLADLADRLGVDEAGMAARHANLE</sequence>
<protein>
    <submittedName>
        <fullName evidence="3">6-phospho-3-hexuloisomerase</fullName>
        <ecNumber evidence="3">5.3.1.27</ecNumber>
    </submittedName>
</protein>
<dbReference type="Pfam" id="PF01380">
    <property type="entry name" value="SIS"/>
    <property type="match status" value="1"/>
</dbReference>
<proteinExistence type="inferred from homology"/>
<dbReference type="InterPro" id="IPR046348">
    <property type="entry name" value="SIS_dom_sf"/>
</dbReference>
<organism evidence="3 4">
    <name type="scientific">Luteococcus peritonei</name>
    <dbReference type="NCBI Taxonomy" id="88874"/>
    <lineage>
        <taxon>Bacteria</taxon>
        <taxon>Bacillati</taxon>
        <taxon>Actinomycetota</taxon>
        <taxon>Actinomycetes</taxon>
        <taxon>Propionibacteriales</taxon>
        <taxon>Propionibacteriaceae</taxon>
        <taxon>Luteococcus</taxon>
    </lineage>
</organism>
<evidence type="ECO:0000256" key="1">
    <source>
        <dbReference type="ARBA" id="ARBA00009235"/>
    </source>
</evidence>
<dbReference type="GO" id="GO:0043800">
    <property type="term" value="F:6-phospho-3-hexuloisomerase activity"/>
    <property type="evidence" value="ECO:0007669"/>
    <property type="project" value="UniProtKB-EC"/>
</dbReference>
<dbReference type="Gene3D" id="3.40.50.10490">
    <property type="entry name" value="Glucose-6-phosphate isomerase like protein, domain 1"/>
    <property type="match status" value="1"/>
</dbReference>
<feature type="domain" description="SIS" evidence="2">
    <location>
        <begin position="26"/>
        <end position="160"/>
    </location>
</feature>
<evidence type="ECO:0000313" key="3">
    <source>
        <dbReference type="EMBL" id="MFD1890570.1"/>
    </source>
</evidence>
<dbReference type="NCBIfam" id="TIGR03127">
    <property type="entry name" value="RuMP_HxlB"/>
    <property type="match status" value="1"/>
</dbReference>